<dbReference type="Pfam" id="PF19802">
    <property type="entry name" value="DUF6285"/>
    <property type="match status" value="1"/>
</dbReference>
<organism evidence="2 3">
    <name type="scientific">Caulobacter segnis</name>
    <dbReference type="NCBI Taxonomy" id="88688"/>
    <lineage>
        <taxon>Bacteria</taxon>
        <taxon>Pseudomonadati</taxon>
        <taxon>Pseudomonadota</taxon>
        <taxon>Alphaproteobacteria</taxon>
        <taxon>Caulobacterales</taxon>
        <taxon>Caulobacteraceae</taxon>
        <taxon>Caulobacter</taxon>
    </lineage>
</organism>
<reference evidence="2 3" key="1">
    <citation type="submission" date="2022-04" db="EMBL/GenBank/DDBJ databases">
        <title>Genome sequence of soybean root-associated Caulobacter segnis RL271.</title>
        <authorList>
            <person name="Longley R."/>
            <person name="Bonito G."/>
            <person name="Trigodet F."/>
            <person name="Crosson S."/>
            <person name="Fiebig A."/>
        </authorList>
    </citation>
    <scope>NUCLEOTIDE SEQUENCE [LARGE SCALE GENOMIC DNA]</scope>
    <source>
        <strain evidence="2 3">RL271</strain>
    </source>
</reference>
<gene>
    <name evidence="2" type="ORF">MZV50_12805</name>
</gene>
<evidence type="ECO:0000313" key="2">
    <source>
        <dbReference type="EMBL" id="USQ98365.1"/>
    </source>
</evidence>
<dbReference type="EMBL" id="CP096040">
    <property type="protein sequence ID" value="USQ98365.1"/>
    <property type="molecule type" value="Genomic_DNA"/>
</dbReference>
<dbReference type="Proteomes" id="UP001057520">
    <property type="component" value="Chromosome"/>
</dbReference>
<dbReference type="InterPro" id="IPR046252">
    <property type="entry name" value="DUF6285"/>
</dbReference>
<name>A0ABY5A0S5_9CAUL</name>
<proteinExistence type="predicted"/>
<protein>
    <submittedName>
        <fullName evidence="2">DUF6285 domain-containing protein</fullName>
    </submittedName>
</protein>
<keyword evidence="3" id="KW-1185">Reference proteome</keyword>
<feature type="domain" description="DUF6285" evidence="1">
    <location>
        <begin position="28"/>
        <end position="113"/>
    </location>
</feature>
<evidence type="ECO:0000313" key="3">
    <source>
        <dbReference type="Proteomes" id="UP001057520"/>
    </source>
</evidence>
<accession>A0ABY5A0S5</accession>
<evidence type="ECO:0000259" key="1">
    <source>
        <dbReference type="Pfam" id="PF19802"/>
    </source>
</evidence>
<sequence length="125" mass="12927">MTSHPTAAELSEAVAAFEAEPVLPGDVRQAFLARVTDNARATLAREAEHGARLEAEAVERLTALLGQAGDFAALNARLCEALRDGAIDPLDPALLAHLRATAVGQIAIDQPGYGGLAALLAAEAY</sequence>